<proteinExistence type="predicted"/>
<keyword evidence="5" id="KW-0539">Nucleus</keyword>
<dbReference type="Gene3D" id="3.40.630.30">
    <property type="match status" value="1"/>
</dbReference>
<evidence type="ECO:0000313" key="10">
    <source>
        <dbReference type="Proteomes" id="UP000593562"/>
    </source>
</evidence>
<sequence length="572" mass="63459">MLCASCAGLIDYHQASLVQTADTGHGEGHQTANSGHRDGPQTADTVRGCGHQTADTGHGFGHQKTDTGHGTAKQDPAPNSSERVQKSSSSRSKSQGRVTRQDLRLHKLVFEEDVLPDGTEVAYYARGHKLLVGYKKRFGIICTCCDSEVSPSTFEAHAGCASRRKPYLHIYTSNGVSLHELSISLSKDQRFSTNDNDYLCHYCYNGGNLLCCDGCPRAFHPECLFLPDIPCGTWYCKFCDNMFQKEKFVEHNANAMAAGRVAGVDPIEQITNRCIRIVKTPEAQIGGCVLCRSHDFSKIKFGPRTVILCDQCEKEFHVGCLKDHNMDDLKELPEGNWFCCANCNRNHSALQKLVVHGEEKIPESSSNAIKKKHEENGTGSVKDLDIRWRVLSGKMSASAETRVLLNEAIDIFHERFDPIIDPSIKSGNSTRDLIPAMTYARNFKGQELGGMYCAVLIVNRVVVSAGIIRILGQELAEIPLVATRSSSQRQGYFGLLFTCIEKLVGFLTVKNLVLPAAEEAESIWLNKFGFSKLSPDELVEYRRSYQMMIFQGTSMLRKAVPKCRIIDKSMNA</sequence>
<dbReference type="GO" id="GO:0045944">
    <property type="term" value="P:positive regulation of transcription by RNA polymerase II"/>
    <property type="evidence" value="ECO:0007669"/>
    <property type="project" value="TreeGrafter"/>
</dbReference>
<dbReference type="Pfam" id="PF16135">
    <property type="entry name" value="TDBD"/>
    <property type="match status" value="1"/>
</dbReference>
<evidence type="ECO:0000256" key="1">
    <source>
        <dbReference type="ARBA" id="ARBA00004123"/>
    </source>
</evidence>
<dbReference type="InterPro" id="IPR011011">
    <property type="entry name" value="Znf_FYVE_PHD"/>
</dbReference>
<keyword evidence="4" id="KW-0862">Zinc</keyword>
<evidence type="ECO:0000256" key="2">
    <source>
        <dbReference type="ARBA" id="ARBA00022723"/>
    </source>
</evidence>
<keyword evidence="2" id="KW-0479">Metal-binding</keyword>
<dbReference type="SMART" id="SM00249">
    <property type="entry name" value="PHD"/>
    <property type="match status" value="2"/>
</dbReference>
<dbReference type="GO" id="GO:0005634">
    <property type="term" value="C:nucleus"/>
    <property type="evidence" value="ECO:0007669"/>
    <property type="project" value="UniProtKB-SubCell"/>
</dbReference>
<feature type="compositionally biased region" description="Low complexity" evidence="7">
    <location>
        <begin position="80"/>
        <end position="95"/>
    </location>
</feature>
<dbReference type="GO" id="GO:0042393">
    <property type="term" value="F:histone binding"/>
    <property type="evidence" value="ECO:0007669"/>
    <property type="project" value="TreeGrafter"/>
</dbReference>
<dbReference type="Proteomes" id="UP000593562">
    <property type="component" value="Unassembled WGS sequence"/>
</dbReference>
<comment type="caution">
    <text evidence="9">The sequence shown here is derived from an EMBL/GenBank/DDBJ whole genome shotgun (WGS) entry which is preliminary data.</text>
</comment>
<dbReference type="InterPro" id="IPR032308">
    <property type="entry name" value="TDBD"/>
</dbReference>
<dbReference type="PROSITE" id="PS50016">
    <property type="entry name" value="ZF_PHD_2"/>
    <property type="match status" value="1"/>
</dbReference>
<dbReference type="EMBL" id="JAAARO010000022">
    <property type="protein sequence ID" value="KAF5727483.1"/>
    <property type="molecule type" value="Genomic_DNA"/>
</dbReference>
<dbReference type="InParanoid" id="A0A7J7C028"/>
<dbReference type="InterPro" id="IPR019787">
    <property type="entry name" value="Znf_PHD-finger"/>
</dbReference>
<comment type="subcellular location">
    <subcellularLocation>
        <location evidence="1">Nucleus</location>
    </subcellularLocation>
</comment>
<gene>
    <name evidence="9" type="ORF">HS088_TW22G01176</name>
</gene>
<dbReference type="PANTHER" id="PTHR47025:SF2">
    <property type="entry name" value="AUTOIMMUNE REGULATOR"/>
    <property type="match status" value="1"/>
</dbReference>
<evidence type="ECO:0000313" key="9">
    <source>
        <dbReference type="EMBL" id="KAF5727483.1"/>
    </source>
</evidence>
<dbReference type="InterPro" id="IPR019786">
    <property type="entry name" value="Zinc_finger_PHD-type_CS"/>
</dbReference>
<keyword evidence="10" id="KW-1185">Reference proteome</keyword>
<evidence type="ECO:0000256" key="4">
    <source>
        <dbReference type="ARBA" id="ARBA00022833"/>
    </source>
</evidence>
<evidence type="ECO:0000256" key="7">
    <source>
        <dbReference type="SAM" id="MobiDB-lite"/>
    </source>
</evidence>
<dbReference type="InterPro" id="IPR056511">
    <property type="entry name" value="IDM1_C"/>
</dbReference>
<reference evidence="9 10" key="1">
    <citation type="journal article" date="2020" name="Nat. Commun.">
        <title>Genome of Tripterygium wilfordii and identification of cytochrome P450 involved in triptolide biosynthesis.</title>
        <authorList>
            <person name="Tu L."/>
            <person name="Su P."/>
            <person name="Zhang Z."/>
            <person name="Gao L."/>
            <person name="Wang J."/>
            <person name="Hu T."/>
            <person name="Zhou J."/>
            <person name="Zhang Y."/>
            <person name="Zhao Y."/>
            <person name="Liu Y."/>
            <person name="Song Y."/>
            <person name="Tong Y."/>
            <person name="Lu Y."/>
            <person name="Yang J."/>
            <person name="Xu C."/>
            <person name="Jia M."/>
            <person name="Peters R.J."/>
            <person name="Huang L."/>
            <person name="Gao W."/>
        </authorList>
    </citation>
    <scope>NUCLEOTIDE SEQUENCE [LARGE SCALE GENOMIC DNA]</scope>
    <source>
        <strain evidence="10">cv. XIE 37</strain>
        <tissue evidence="9">Leaf</tissue>
    </source>
</reference>
<dbReference type="InterPro" id="IPR013083">
    <property type="entry name" value="Znf_RING/FYVE/PHD"/>
</dbReference>
<dbReference type="PANTHER" id="PTHR47025">
    <property type="entry name" value="AUTOIMMUNE REGULATOR"/>
    <property type="match status" value="1"/>
</dbReference>
<dbReference type="GO" id="GO:0003682">
    <property type="term" value="F:chromatin binding"/>
    <property type="evidence" value="ECO:0007669"/>
    <property type="project" value="TreeGrafter"/>
</dbReference>
<keyword evidence="3 6" id="KW-0863">Zinc-finger</keyword>
<dbReference type="FunFam" id="3.30.40.10:FF:000506">
    <property type="entry name" value="Acyl-CoA N-acyltransferase with RING/FYVE/PHD-type zinc finger domain"/>
    <property type="match status" value="1"/>
</dbReference>
<dbReference type="FunCoup" id="A0A7J7C028">
    <property type="interactions" value="2756"/>
</dbReference>
<feature type="domain" description="PHD-type" evidence="8">
    <location>
        <begin position="197"/>
        <end position="242"/>
    </location>
</feature>
<protein>
    <recommendedName>
        <fullName evidence="8">PHD-type domain-containing protein</fullName>
    </recommendedName>
</protein>
<evidence type="ECO:0000259" key="8">
    <source>
        <dbReference type="PROSITE" id="PS50016"/>
    </source>
</evidence>
<organism evidence="9 10">
    <name type="scientific">Tripterygium wilfordii</name>
    <name type="common">Thunder God vine</name>
    <dbReference type="NCBI Taxonomy" id="458696"/>
    <lineage>
        <taxon>Eukaryota</taxon>
        <taxon>Viridiplantae</taxon>
        <taxon>Streptophyta</taxon>
        <taxon>Embryophyta</taxon>
        <taxon>Tracheophyta</taxon>
        <taxon>Spermatophyta</taxon>
        <taxon>Magnoliopsida</taxon>
        <taxon>eudicotyledons</taxon>
        <taxon>Gunneridae</taxon>
        <taxon>Pentapetalae</taxon>
        <taxon>rosids</taxon>
        <taxon>fabids</taxon>
        <taxon>Celastrales</taxon>
        <taxon>Celastraceae</taxon>
        <taxon>Tripterygium</taxon>
    </lineage>
</organism>
<name>A0A7J7C028_TRIWF</name>
<dbReference type="GO" id="GO:0000977">
    <property type="term" value="F:RNA polymerase II transcription regulatory region sequence-specific DNA binding"/>
    <property type="evidence" value="ECO:0007669"/>
    <property type="project" value="TreeGrafter"/>
</dbReference>
<dbReference type="Gene3D" id="3.30.40.10">
    <property type="entry name" value="Zinc/RING finger domain, C3HC4 (zinc finger)"/>
    <property type="match status" value="2"/>
</dbReference>
<dbReference type="GO" id="GO:0008270">
    <property type="term" value="F:zinc ion binding"/>
    <property type="evidence" value="ECO:0007669"/>
    <property type="project" value="UniProtKB-KW"/>
</dbReference>
<dbReference type="PROSITE" id="PS01359">
    <property type="entry name" value="ZF_PHD_1"/>
    <property type="match status" value="1"/>
</dbReference>
<dbReference type="SUPFAM" id="SSF57903">
    <property type="entry name" value="FYVE/PHD zinc finger"/>
    <property type="match status" value="2"/>
</dbReference>
<accession>A0A7J7C028</accession>
<dbReference type="Pfam" id="PF23209">
    <property type="entry name" value="IDM1_C"/>
    <property type="match status" value="1"/>
</dbReference>
<dbReference type="AlphaFoldDB" id="A0A7J7C028"/>
<feature type="region of interest" description="Disordered" evidence="7">
    <location>
        <begin position="23"/>
        <end position="100"/>
    </location>
</feature>
<evidence type="ECO:0000256" key="3">
    <source>
        <dbReference type="ARBA" id="ARBA00022771"/>
    </source>
</evidence>
<dbReference type="InterPro" id="IPR001965">
    <property type="entry name" value="Znf_PHD"/>
</dbReference>
<evidence type="ECO:0000256" key="6">
    <source>
        <dbReference type="PROSITE-ProRule" id="PRU00146"/>
    </source>
</evidence>
<evidence type="ECO:0000256" key="5">
    <source>
        <dbReference type="ARBA" id="ARBA00023242"/>
    </source>
</evidence>